<comment type="similarity">
    <text evidence="1 5">Belongs to the universal ribosomal protein uL10 family.</text>
</comment>
<keyword evidence="5" id="KW-0699">rRNA-binding</keyword>
<dbReference type="SUPFAM" id="SSF160369">
    <property type="entry name" value="Ribosomal protein L10-like"/>
    <property type="match status" value="1"/>
</dbReference>
<organism evidence="6 7">
    <name type="scientific">Candidatus Jorgensenbacteria bacterium GW2011_GWC1_48_8</name>
    <dbReference type="NCBI Taxonomy" id="1618666"/>
    <lineage>
        <taxon>Bacteria</taxon>
        <taxon>Candidatus Joergenseniibacteriota</taxon>
    </lineage>
</organism>
<keyword evidence="2 5" id="KW-0689">Ribosomal protein</keyword>
<evidence type="ECO:0000313" key="6">
    <source>
        <dbReference type="EMBL" id="KKU98644.1"/>
    </source>
</evidence>
<sequence>MPKTKEQKHKAIESGSDSLLKSETVILVDFTGLSVNKLNAFRRAVKEMGGVFQLIKKRLLKFVFEKAGLEFNPKAFAGQTGVLFSPEGLQETASVVYKFGKTADKAMKILGGFNVKDKTFIESANVIRFGSLPSREVLLSQLMGMLGTPIKMLMHVLNEKGRKS</sequence>
<dbReference type="Proteomes" id="UP000034600">
    <property type="component" value="Unassembled WGS sequence"/>
</dbReference>
<dbReference type="Gene3D" id="6.10.250.290">
    <property type="match status" value="1"/>
</dbReference>
<dbReference type="Gene3D" id="3.30.70.1730">
    <property type="match status" value="1"/>
</dbReference>
<name>A0A0G1UWP2_9BACT</name>
<proteinExistence type="inferred from homology"/>
<dbReference type="Pfam" id="PF00466">
    <property type="entry name" value="Ribosomal_L10"/>
    <property type="match status" value="1"/>
</dbReference>
<dbReference type="PANTHER" id="PTHR11560">
    <property type="entry name" value="39S RIBOSOMAL PROTEIN L10, MITOCHONDRIAL"/>
    <property type="match status" value="1"/>
</dbReference>
<evidence type="ECO:0000256" key="4">
    <source>
        <dbReference type="ARBA" id="ARBA00035202"/>
    </source>
</evidence>
<dbReference type="GO" id="GO:0006412">
    <property type="term" value="P:translation"/>
    <property type="evidence" value="ECO:0007669"/>
    <property type="project" value="UniProtKB-UniRule"/>
</dbReference>
<dbReference type="CDD" id="cd05797">
    <property type="entry name" value="Ribosomal_L10"/>
    <property type="match status" value="1"/>
</dbReference>
<comment type="subunit">
    <text evidence="5">Part of the ribosomal stalk of the 50S ribosomal subunit. The N-terminus interacts with L11 and the large rRNA to form the base of the stalk. The C-terminus forms an elongated spine to which L12 dimers bind in a sequential fashion forming a multimeric L10(L12)X complex.</text>
</comment>
<dbReference type="NCBIfam" id="NF000955">
    <property type="entry name" value="PRK00099.1-1"/>
    <property type="match status" value="1"/>
</dbReference>
<dbReference type="HAMAP" id="MF_00362">
    <property type="entry name" value="Ribosomal_uL10"/>
    <property type="match status" value="1"/>
</dbReference>
<keyword evidence="3 5" id="KW-0687">Ribonucleoprotein</keyword>
<evidence type="ECO:0000256" key="1">
    <source>
        <dbReference type="ARBA" id="ARBA00008889"/>
    </source>
</evidence>
<dbReference type="GO" id="GO:0070180">
    <property type="term" value="F:large ribosomal subunit rRNA binding"/>
    <property type="evidence" value="ECO:0007669"/>
    <property type="project" value="UniProtKB-UniRule"/>
</dbReference>
<accession>A0A0G1UWP2</accession>
<dbReference type="InterPro" id="IPR047865">
    <property type="entry name" value="Ribosomal_uL10_bac_type"/>
</dbReference>
<evidence type="ECO:0000256" key="5">
    <source>
        <dbReference type="HAMAP-Rule" id="MF_00362"/>
    </source>
</evidence>
<dbReference type="InterPro" id="IPR001790">
    <property type="entry name" value="Ribosomal_uL10"/>
</dbReference>
<dbReference type="GO" id="GO:0003735">
    <property type="term" value="F:structural constituent of ribosome"/>
    <property type="evidence" value="ECO:0007669"/>
    <property type="project" value="InterPro"/>
</dbReference>
<dbReference type="EMBL" id="LCPO01000018">
    <property type="protein sequence ID" value="KKU98644.1"/>
    <property type="molecule type" value="Genomic_DNA"/>
</dbReference>
<keyword evidence="5" id="KW-0694">RNA-binding</keyword>
<evidence type="ECO:0000256" key="2">
    <source>
        <dbReference type="ARBA" id="ARBA00022980"/>
    </source>
</evidence>
<protein>
    <recommendedName>
        <fullName evidence="4 5">Large ribosomal subunit protein uL10</fullName>
    </recommendedName>
</protein>
<dbReference type="InterPro" id="IPR002363">
    <property type="entry name" value="Ribosomal_uL10_CS_bac"/>
</dbReference>
<evidence type="ECO:0000256" key="3">
    <source>
        <dbReference type="ARBA" id="ARBA00023274"/>
    </source>
</evidence>
<dbReference type="AlphaFoldDB" id="A0A0G1UWP2"/>
<comment type="function">
    <text evidence="5">Forms part of the ribosomal stalk, playing a central role in the interaction of the ribosome with GTP-bound translation factors.</text>
</comment>
<gene>
    <name evidence="5" type="primary">rplJ</name>
    <name evidence="6" type="ORF">UY32_C0018G0005</name>
</gene>
<dbReference type="InterPro" id="IPR043141">
    <property type="entry name" value="Ribosomal_uL10-like_sf"/>
</dbReference>
<dbReference type="PROSITE" id="PS01109">
    <property type="entry name" value="RIBOSOMAL_L10"/>
    <property type="match status" value="1"/>
</dbReference>
<evidence type="ECO:0000313" key="7">
    <source>
        <dbReference type="Proteomes" id="UP000034600"/>
    </source>
</evidence>
<dbReference type="GO" id="GO:0015934">
    <property type="term" value="C:large ribosomal subunit"/>
    <property type="evidence" value="ECO:0007669"/>
    <property type="project" value="InterPro"/>
</dbReference>
<comment type="caution">
    <text evidence="6">The sequence shown here is derived from an EMBL/GenBank/DDBJ whole genome shotgun (WGS) entry which is preliminary data.</text>
</comment>
<reference evidence="6 7" key="1">
    <citation type="journal article" date="2015" name="Nature">
        <title>rRNA introns, odd ribosomes, and small enigmatic genomes across a large radiation of phyla.</title>
        <authorList>
            <person name="Brown C.T."/>
            <person name="Hug L.A."/>
            <person name="Thomas B.C."/>
            <person name="Sharon I."/>
            <person name="Castelle C.J."/>
            <person name="Singh A."/>
            <person name="Wilkins M.J."/>
            <person name="Williams K.H."/>
            <person name="Banfield J.F."/>
        </authorList>
    </citation>
    <scope>NUCLEOTIDE SEQUENCE [LARGE SCALE GENOMIC DNA]</scope>
</reference>
<dbReference type="InterPro" id="IPR022973">
    <property type="entry name" value="Ribosomal_uL10_bac"/>
</dbReference>